<gene>
    <name evidence="2" type="ORF">Salmuc_03941</name>
</gene>
<feature type="transmembrane region" description="Helical" evidence="1">
    <location>
        <begin position="6"/>
        <end position="23"/>
    </location>
</feature>
<keyword evidence="1" id="KW-0812">Transmembrane</keyword>
<dbReference type="RefSeq" id="WP_020040597.1">
    <property type="nucleotide sequence ID" value="NZ_KE557280.1"/>
</dbReference>
<dbReference type="HOGENOM" id="CLU_215967_0_0_5"/>
<keyword evidence="3" id="KW-1185">Reference proteome</keyword>
<accession>S9RJN1</accession>
<reference evidence="3" key="1">
    <citation type="journal article" date="2014" name="Stand. Genomic Sci.">
        <title>Genome sequence of the exopolysaccharide-producing Salipiger mucosus type strain (DSM 16094(T)), a moderately halophilic member of the Roseobacter clade.</title>
        <authorList>
            <person name="Riedel T."/>
            <person name="Spring S."/>
            <person name="Fiebig A."/>
            <person name="Petersen J."/>
            <person name="Kyrpides N.C."/>
            <person name="Goker M."/>
            <person name="Klenk H.P."/>
        </authorList>
    </citation>
    <scope>NUCLEOTIDE SEQUENCE [LARGE SCALE GENOMIC DNA]</scope>
    <source>
        <strain evidence="3">DSM 16094</strain>
    </source>
</reference>
<dbReference type="Proteomes" id="UP000015347">
    <property type="component" value="Unassembled WGS sequence"/>
</dbReference>
<keyword evidence="1" id="KW-0472">Membrane</keyword>
<dbReference type="EMBL" id="APVH01000040">
    <property type="protein sequence ID" value="EPX78325.1"/>
    <property type="molecule type" value="Genomic_DNA"/>
</dbReference>
<sequence>MSRNTWIIVAVVAVLVIVAFASMNMGTEEAMEPEAGTDEAPAAEASE</sequence>
<keyword evidence="1" id="KW-1133">Transmembrane helix</keyword>
<evidence type="ECO:0000313" key="3">
    <source>
        <dbReference type="Proteomes" id="UP000015347"/>
    </source>
</evidence>
<protein>
    <submittedName>
        <fullName evidence="2">Uncharacterized protein</fullName>
    </submittedName>
</protein>
<comment type="caution">
    <text evidence="2">The sequence shown here is derived from an EMBL/GenBank/DDBJ whole genome shotgun (WGS) entry which is preliminary data.</text>
</comment>
<organism evidence="2 3">
    <name type="scientific">Salipiger mucosus DSM 16094</name>
    <dbReference type="NCBI Taxonomy" id="1123237"/>
    <lineage>
        <taxon>Bacteria</taxon>
        <taxon>Pseudomonadati</taxon>
        <taxon>Pseudomonadota</taxon>
        <taxon>Alphaproteobacteria</taxon>
        <taxon>Rhodobacterales</taxon>
        <taxon>Roseobacteraceae</taxon>
        <taxon>Salipiger</taxon>
    </lineage>
</organism>
<name>S9RJN1_9RHOB</name>
<proteinExistence type="predicted"/>
<evidence type="ECO:0000256" key="1">
    <source>
        <dbReference type="SAM" id="Phobius"/>
    </source>
</evidence>
<evidence type="ECO:0000313" key="2">
    <source>
        <dbReference type="EMBL" id="EPX78325.1"/>
    </source>
</evidence>
<dbReference type="AlphaFoldDB" id="S9RJN1"/>